<gene>
    <name evidence="6" type="ORF">E3Q02_00284</name>
    <name evidence="7" type="ORF">E3Q03_00565</name>
</gene>
<dbReference type="Gene3D" id="3.30.1390.20">
    <property type="entry name" value="Ribosomal protein L30, ferredoxin-like fold domain"/>
    <property type="match status" value="1"/>
</dbReference>
<dbReference type="SUPFAM" id="SSF55129">
    <property type="entry name" value="Ribosomal protein L30p/L7e"/>
    <property type="match status" value="1"/>
</dbReference>
<dbReference type="Proteomes" id="UP000305362">
    <property type="component" value="Unassembled WGS sequence"/>
</dbReference>
<organism evidence="6 9">
    <name type="scientific">Wallemia mellicola</name>
    <dbReference type="NCBI Taxonomy" id="1708541"/>
    <lineage>
        <taxon>Eukaryota</taxon>
        <taxon>Fungi</taxon>
        <taxon>Dikarya</taxon>
        <taxon>Basidiomycota</taxon>
        <taxon>Wallemiomycotina</taxon>
        <taxon>Wallemiomycetes</taxon>
        <taxon>Wallemiales</taxon>
        <taxon>Wallemiaceae</taxon>
        <taxon>Wallemia</taxon>
    </lineage>
</organism>
<dbReference type="EMBL" id="SPRV01000003">
    <property type="protein sequence ID" value="TIC71550.1"/>
    <property type="molecule type" value="Genomic_DNA"/>
</dbReference>
<dbReference type="AlphaFoldDB" id="A0A4T0Q8W1"/>
<evidence type="ECO:0000313" key="8">
    <source>
        <dbReference type="Proteomes" id="UP000305362"/>
    </source>
</evidence>
<dbReference type="OrthoDB" id="509901at2759"/>
<comment type="similarity">
    <text evidence="1">Belongs to the universal ribosomal protein uL30 family.</text>
</comment>
<comment type="caution">
    <text evidence="6">The sequence shown here is derived from an EMBL/GenBank/DDBJ whole genome shotgun (WGS) entry which is preliminary data.</text>
</comment>
<evidence type="ECO:0000259" key="5">
    <source>
        <dbReference type="Pfam" id="PF00327"/>
    </source>
</evidence>
<evidence type="ECO:0000313" key="9">
    <source>
        <dbReference type="Proteomes" id="UP000309601"/>
    </source>
</evidence>
<dbReference type="InterPro" id="IPR016082">
    <property type="entry name" value="Ribosomal_uL30_ferredoxin-like"/>
</dbReference>
<dbReference type="EMBL" id="SPRW01000002">
    <property type="protein sequence ID" value="TIC70941.1"/>
    <property type="molecule type" value="Genomic_DNA"/>
</dbReference>
<proteinExistence type="inferred from homology"/>
<keyword evidence="3" id="KW-0687">Ribonucleoprotein</keyword>
<dbReference type="GO" id="GO:0015934">
    <property type="term" value="C:large ribosomal subunit"/>
    <property type="evidence" value="ECO:0007669"/>
    <property type="project" value="InterPro"/>
</dbReference>
<reference evidence="8 9" key="1">
    <citation type="submission" date="2019-03" db="EMBL/GenBank/DDBJ databases">
        <title>Sequencing 25 genomes of Wallemia mellicola.</title>
        <authorList>
            <person name="Gostincar C."/>
        </authorList>
    </citation>
    <scope>NUCLEOTIDE SEQUENCE [LARGE SCALE GENOMIC DNA]</scope>
    <source>
        <strain evidence="6 9">EXF-1274</strain>
        <strain evidence="7 8">EXF-1277</strain>
    </source>
</reference>
<evidence type="ECO:0000313" key="6">
    <source>
        <dbReference type="EMBL" id="TIC70941.1"/>
    </source>
</evidence>
<evidence type="ECO:0000256" key="3">
    <source>
        <dbReference type="ARBA" id="ARBA00023274"/>
    </source>
</evidence>
<sequence length="124" mass="13784">MNVINKMSINWLQRALPYLPKNVLNASTNPASGKGFYRVVLTRSAIGLPKESQRTLEALGLNKRMSVVLHPHSADTAGQLLRVKELVKVDNIYGNDLVQGRVRSISGPSSGFENIGNSQDRRRW</sequence>
<keyword evidence="2" id="KW-0689">Ribosomal protein</keyword>
<dbReference type="GO" id="GO:0003735">
    <property type="term" value="F:structural constituent of ribosome"/>
    <property type="evidence" value="ECO:0007669"/>
    <property type="project" value="InterPro"/>
</dbReference>
<evidence type="ECO:0000256" key="2">
    <source>
        <dbReference type="ARBA" id="ARBA00022980"/>
    </source>
</evidence>
<dbReference type="InterPro" id="IPR036919">
    <property type="entry name" value="Ribo_uL30_ferredoxin-like_sf"/>
</dbReference>
<dbReference type="NCBIfam" id="TIGR01308">
    <property type="entry name" value="rpmD_bact"/>
    <property type="match status" value="1"/>
</dbReference>
<name>A0A4T0Q8W1_9BASI</name>
<protein>
    <recommendedName>
        <fullName evidence="4">Large ribosomal subunit protein uL30m</fullName>
    </recommendedName>
</protein>
<accession>A0A4T0Q8W1</accession>
<dbReference type="InterPro" id="IPR005996">
    <property type="entry name" value="Ribosomal_uL30_bac-type"/>
</dbReference>
<dbReference type="Pfam" id="PF00327">
    <property type="entry name" value="Ribosomal_L30"/>
    <property type="match status" value="1"/>
</dbReference>
<dbReference type="GO" id="GO:0006412">
    <property type="term" value="P:translation"/>
    <property type="evidence" value="ECO:0007669"/>
    <property type="project" value="InterPro"/>
</dbReference>
<evidence type="ECO:0000256" key="1">
    <source>
        <dbReference type="ARBA" id="ARBA00007594"/>
    </source>
</evidence>
<evidence type="ECO:0000313" key="7">
    <source>
        <dbReference type="EMBL" id="TIC71550.1"/>
    </source>
</evidence>
<dbReference type="Proteomes" id="UP000309601">
    <property type="component" value="Unassembled WGS sequence"/>
</dbReference>
<feature type="domain" description="Large ribosomal subunit protein uL30-like ferredoxin-like fold" evidence="5">
    <location>
        <begin position="37"/>
        <end position="87"/>
    </location>
</feature>
<evidence type="ECO:0000256" key="4">
    <source>
        <dbReference type="ARBA" id="ARBA00035281"/>
    </source>
</evidence>